<feature type="coiled-coil region" evidence="1">
    <location>
        <begin position="66"/>
        <end position="93"/>
    </location>
</feature>
<sequence length="100" mass="11596">MTINGWCRTNYHKDGKRRFAKLTDGLCCECLADRIDKAITEAAPEPLAEPKQSQQRKKEIANRRKITCLQQKIMDLEVERDNLDSEINHLRLKLQTLISS</sequence>
<proteinExistence type="predicted"/>
<reference evidence="2 3" key="1">
    <citation type="journal article" date="2020" name="Sci. Rep.">
        <title>A novel cyanobacterial geosmin producer, revising GeoA distribution and dispersion patterns in Bacteria.</title>
        <authorList>
            <person name="Churro C."/>
            <person name="Semedo-Aguiar A.P."/>
            <person name="Silva A.D."/>
            <person name="Pereira-Leal J.B."/>
            <person name="Leite R.B."/>
        </authorList>
    </citation>
    <scope>NUCLEOTIDE SEQUENCE [LARGE SCALE GENOMIC DNA]</scope>
    <source>
        <strain evidence="2 3">IPMA8</strain>
    </source>
</reference>
<dbReference type="EMBL" id="SRRZ01000096">
    <property type="protein sequence ID" value="NQE36732.1"/>
    <property type="molecule type" value="Genomic_DNA"/>
</dbReference>
<evidence type="ECO:0008006" key="4">
    <source>
        <dbReference type="Google" id="ProtNLM"/>
    </source>
</evidence>
<evidence type="ECO:0000256" key="1">
    <source>
        <dbReference type="SAM" id="Coils"/>
    </source>
</evidence>
<gene>
    <name evidence="2" type="ORF">E5S67_04497</name>
</gene>
<evidence type="ECO:0000313" key="2">
    <source>
        <dbReference type="EMBL" id="NQE36732.1"/>
    </source>
</evidence>
<name>A0ABX2D262_9CYAN</name>
<keyword evidence="1" id="KW-0175">Coiled coil</keyword>
<comment type="caution">
    <text evidence="2">The sequence shown here is derived from an EMBL/GenBank/DDBJ whole genome shotgun (WGS) entry which is preliminary data.</text>
</comment>
<evidence type="ECO:0000313" key="3">
    <source>
        <dbReference type="Proteomes" id="UP000702425"/>
    </source>
</evidence>
<keyword evidence="3" id="KW-1185">Reference proteome</keyword>
<dbReference type="RefSeq" id="WP_216670643.1">
    <property type="nucleotide sequence ID" value="NZ_SRRZ01000096.1"/>
</dbReference>
<accession>A0ABX2D262</accession>
<dbReference type="Proteomes" id="UP000702425">
    <property type="component" value="Unassembled WGS sequence"/>
</dbReference>
<protein>
    <recommendedName>
        <fullName evidence="4">BZIP domain-containing protein</fullName>
    </recommendedName>
</protein>
<organism evidence="2 3">
    <name type="scientific">Microcoleus asticus IPMA8</name>
    <dbReference type="NCBI Taxonomy" id="2563858"/>
    <lineage>
        <taxon>Bacteria</taxon>
        <taxon>Bacillati</taxon>
        <taxon>Cyanobacteriota</taxon>
        <taxon>Cyanophyceae</taxon>
        <taxon>Oscillatoriophycideae</taxon>
        <taxon>Oscillatoriales</taxon>
        <taxon>Microcoleaceae</taxon>
        <taxon>Microcoleus</taxon>
        <taxon>Microcoleus asticus</taxon>
    </lineage>
</organism>